<dbReference type="KEGG" id="pary:A4V02_12320"/>
<gene>
    <name evidence="2" type="ORF">A4V02_12320</name>
</gene>
<protein>
    <recommendedName>
        <fullName evidence="4">DUF4252 domain-containing protein</fullName>
    </recommendedName>
</protein>
<organism evidence="2 3">
    <name type="scientific">Muribaculum intestinale</name>
    <dbReference type="NCBI Taxonomy" id="1796646"/>
    <lineage>
        <taxon>Bacteria</taxon>
        <taxon>Pseudomonadati</taxon>
        <taxon>Bacteroidota</taxon>
        <taxon>Bacteroidia</taxon>
        <taxon>Bacteroidales</taxon>
        <taxon>Muribaculaceae</taxon>
        <taxon>Muribaculum</taxon>
    </lineage>
</organism>
<dbReference type="RefSeq" id="WP_068961705.1">
    <property type="nucleotide sequence ID" value="NZ_CANSJT010000053.1"/>
</dbReference>
<dbReference type="AlphaFoldDB" id="A0A1B1SCB5"/>
<name>A0A1B1SCB5_9BACT</name>
<keyword evidence="1" id="KW-0732">Signal</keyword>
<feature type="signal peptide" evidence="1">
    <location>
        <begin position="1"/>
        <end position="30"/>
    </location>
</feature>
<reference evidence="3" key="1">
    <citation type="submission" date="2016-04" db="EMBL/GenBank/DDBJ databases">
        <title>Complete Genome Sequences of Twelve Strains of a Stable Defined Moderately Diverse Mouse Microbiota 2 (sDMDMm2).</title>
        <authorList>
            <person name="Uchimura Y."/>
            <person name="Wyss M."/>
            <person name="Brugiroux S."/>
            <person name="Limenitakis J.P."/>
            <person name="Stecher B."/>
            <person name="McCoy K.D."/>
            <person name="Macpherson A.J."/>
        </authorList>
    </citation>
    <scope>NUCLEOTIDE SEQUENCE [LARGE SCALE GENOMIC DNA]</scope>
    <source>
        <strain evidence="3">YL27</strain>
    </source>
</reference>
<evidence type="ECO:0000256" key="1">
    <source>
        <dbReference type="SAM" id="SignalP"/>
    </source>
</evidence>
<proteinExistence type="predicted"/>
<evidence type="ECO:0000313" key="3">
    <source>
        <dbReference type="Proteomes" id="UP000186351"/>
    </source>
</evidence>
<keyword evidence="3" id="KW-1185">Reference proteome</keyword>
<accession>A0A1Z2XG99</accession>
<dbReference type="Pfam" id="PF19603">
    <property type="entry name" value="DUF6108"/>
    <property type="match status" value="1"/>
</dbReference>
<dbReference type="STRING" id="1796646.A4V02_12320"/>
<dbReference type="EMBL" id="CP015402">
    <property type="protein sequence ID" value="ANU64426.1"/>
    <property type="molecule type" value="Genomic_DNA"/>
</dbReference>
<dbReference type="InterPro" id="IPR046090">
    <property type="entry name" value="DUF6108"/>
</dbReference>
<feature type="chain" id="PRO_5008529510" description="DUF4252 domain-containing protein" evidence="1">
    <location>
        <begin position="31"/>
        <end position="168"/>
    </location>
</feature>
<evidence type="ECO:0000313" key="2">
    <source>
        <dbReference type="EMBL" id="ANU64426.1"/>
    </source>
</evidence>
<sequence length="168" mass="18529">MNTQKYNRAMKGIIRLLILLTILVCGNASAQTGMHINNVLGGKYVSDPSVTEVIMSGEQKFVKAHGLSNLATFRGDSETYAPILQPLVLADGAKSIGRNVRYKDGKLQYAFFMLPVTIVNGKKTNRYLYYLNNPDGNKPSVMMIYFDGTLSRTDAEAVISKLSSLNEN</sequence>
<evidence type="ECO:0008006" key="4">
    <source>
        <dbReference type="Google" id="ProtNLM"/>
    </source>
</evidence>
<dbReference type="Proteomes" id="UP000186351">
    <property type="component" value="Chromosome"/>
</dbReference>
<accession>A0A1B1SCB5</accession>